<dbReference type="Gene3D" id="1.10.4020.10">
    <property type="entry name" value="DNA breaking-rejoining enzymes"/>
    <property type="match status" value="1"/>
</dbReference>
<name>A0AAE1G9S9_PETCI</name>
<evidence type="ECO:0000313" key="4">
    <source>
        <dbReference type="Proteomes" id="UP001286313"/>
    </source>
</evidence>
<dbReference type="Pfam" id="PF02023">
    <property type="entry name" value="SCAN"/>
    <property type="match status" value="1"/>
</dbReference>
<dbReference type="PANTHER" id="PTHR46888:SF1">
    <property type="entry name" value="RIBONUCLEASE H"/>
    <property type="match status" value="1"/>
</dbReference>
<dbReference type="SUPFAM" id="SSF56672">
    <property type="entry name" value="DNA/RNA polymerases"/>
    <property type="match status" value="1"/>
</dbReference>
<dbReference type="InterPro" id="IPR003309">
    <property type="entry name" value="SCAN_dom"/>
</dbReference>
<gene>
    <name evidence="3" type="ORF">Pcinc_008187</name>
</gene>
<dbReference type="GO" id="GO:0071897">
    <property type="term" value="P:DNA biosynthetic process"/>
    <property type="evidence" value="ECO:0007669"/>
    <property type="project" value="UniProtKB-ARBA"/>
</dbReference>
<dbReference type="PANTHER" id="PTHR46888">
    <property type="entry name" value="ZINC KNUCKLE DOMAINCONTAINING PROTEIN-RELATED"/>
    <property type="match status" value="1"/>
</dbReference>
<sequence>MSSFEVLKTQAESLGLQGEDLSKYVLHQQAVERDERAKERDKEREFQLAKLRAETELARVNSQISISSHEVGPKLPAYQESEDLNTYLVRFERVAELLQLKPTSYAVRLGSLLTGKAADLYTSLSSDITNDYGLLKKALLTGFSKTPDGYRLDFRGTKIQPGENYQQFSIRLGRLLQAWLEASDISETVDALKNFFVYDQFLSSLSPELRLFIKERRPDKLVEAARLADNWASARNFYPKSSSPNSKRKTFKPPSTSQSEATKIPVKTSSSTVHVLDKVPTLHTDEPASGTIAVVKDEPVDDQFPLSEAGDVSSCGKPFADSSLNWTQQVDVQELFYEFKDVFSDVPGCTSTTEHITLTTTDRIQSKMYPVPVHLKPYFEQEVDSLYQQGIIRLSSSPHCSPIVMVRKADGSYRMAIDYQSSSCSPVSIHQLSSSTLPPTAIRVDDGTYLNSRRQTATVIRPGNILCFLSWLVSYSLELPCGRGLALSSSY</sequence>
<accession>A0AAE1G9S9</accession>
<dbReference type="InterPro" id="IPR038269">
    <property type="entry name" value="SCAN_sf"/>
</dbReference>
<evidence type="ECO:0000256" key="1">
    <source>
        <dbReference type="SAM" id="MobiDB-lite"/>
    </source>
</evidence>
<dbReference type="AlphaFoldDB" id="A0AAE1G9S9"/>
<organism evidence="3 4">
    <name type="scientific">Petrolisthes cinctipes</name>
    <name type="common">Flat porcelain crab</name>
    <dbReference type="NCBI Taxonomy" id="88211"/>
    <lineage>
        <taxon>Eukaryota</taxon>
        <taxon>Metazoa</taxon>
        <taxon>Ecdysozoa</taxon>
        <taxon>Arthropoda</taxon>
        <taxon>Crustacea</taxon>
        <taxon>Multicrustacea</taxon>
        <taxon>Malacostraca</taxon>
        <taxon>Eumalacostraca</taxon>
        <taxon>Eucarida</taxon>
        <taxon>Decapoda</taxon>
        <taxon>Pleocyemata</taxon>
        <taxon>Anomura</taxon>
        <taxon>Galatheoidea</taxon>
        <taxon>Porcellanidae</taxon>
        <taxon>Petrolisthes</taxon>
    </lineage>
</organism>
<proteinExistence type="predicted"/>
<comment type="caution">
    <text evidence="3">The sequence shown here is derived from an EMBL/GenBank/DDBJ whole genome shotgun (WGS) entry which is preliminary data.</text>
</comment>
<evidence type="ECO:0000313" key="3">
    <source>
        <dbReference type="EMBL" id="KAK3887702.1"/>
    </source>
</evidence>
<protein>
    <recommendedName>
        <fullName evidence="2">SCAN box domain-containing protein</fullName>
    </recommendedName>
</protein>
<dbReference type="PROSITE" id="PS50804">
    <property type="entry name" value="SCAN_BOX"/>
    <property type="match status" value="1"/>
</dbReference>
<feature type="region of interest" description="Disordered" evidence="1">
    <location>
        <begin position="239"/>
        <end position="268"/>
    </location>
</feature>
<keyword evidence="4" id="KW-1185">Reference proteome</keyword>
<dbReference type="Gene3D" id="3.10.10.10">
    <property type="entry name" value="HIV Type 1 Reverse Transcriptase, subunit A, domain 1"/>
    <property type="match status" value="1"/>
</dbReference>
<dbReference type="Proteomes" id="UP001286313">
    <property type="component" value="Unassembled WGS sequence"/>
</dbReference>
<dbReference type="EMBL" id="JAWQEG010000616">
    <property type="protein sequence ID" value="KAK3887702.1"/>
    <property type="molecule type" value="Genomic_DNA"/>
</dbReference>
<reference evidence="3" key="1">
    <citation type="submission" date="2023-10" db="EMBL/GenBank/DDBJ databases">
        <title>Genome assemblies of two species of porcelain crab, Petrolisthes cinctipes and Petrolisthes manimaculis (Anomura: Porcellanidae).</title>
        <authorList>
            <person name="Angst P."/>
        </authorList>
    </citation>
    <scope>NUCLEOTIDE SEQUENCE</scope>
    <source>
        <strain evidence="3">PB745_01</strain>
        <tissue evidence="3">Gill</tissue>
    </source>
</reference>
<evidence type="ECO:0000259" key="2">
    <source>
        <dbReference type="PROSITE" id="PS50804"/>
    </source>
</evidence>
<dbReference type="SUPFAM" id="SSF47353">
    <property type="entry name" value="Retrovirus capsid dimerization domain-like"/>
    <property type="match status" value="1"/>
</dbReference>
<feature type="compositionally biased region" description="Polar residues" evidence="1">
    <location>
        <begin position="253"/>
        <end position="268"/>
    </location>
</feature>
<dbReference type="InterPro" id="IPR043502">
    <property type="entry name" value="DNA/RNA_pol_sf"/>
</dbReference>
<feature type="domain" description="SCAN box" evidence="2">
    <location>
        <begin position="151"/>
        <end position="230"/>
    </location>
</feature>